<evidence type="ECO:0000256" key="2">
    <source>
        <dbReference type="SAM" id="SignalP"/>
    </source>
</evidence>
<accession>A0A518CJW9</accession>
<sequence precursor="true">MNRRLFVWLTFVSLTCCPFAAAQEQLKPLDISFTAKHDGSEQQYILLFPPEFDKAASHSLMIALHGHGSDRWQFIQSPRGECAAARDVAAKYGMIFLAPDYRAKTSWMGPTAEADVLQILEEVKAEYKIDKTLIMGGSMGGSSALTFTALHPERIDGVVALNGTANHLEYEQFQEFIAASYGGTKKEIPEEYKRRSAEYWPERFTMPIAMTTGGQDTLVPPESCQRLASILKKLHPHTLLIHRPEVGHSTNYKNSVAALEFVCSKLFSSEKQAD</sequence>
<keyword evidence="5" id="KW-1185">Reference proteome</keyword>
<evidence type="ECO:0000313" key="5">
    <source>
        <dbReference type="Proteomes" id="UP000317178"/>
    </source>
</evidence>
<feature type="signal peptide" evidence="2">
    <location>
        <begin position="1"/>
        <end position="22"/>
    </location>
</feature>
<feature type="chain" id="PRO_5022114473" evidence="2">
    <location>
        <begin position="23"/>
        <end position="274"/>
    </location>
</feature>
<dbReference type="InterPro" id="IPR001375">
    <property type="entry name" value="Peptidase_S9_cat"/>
</dbReference>
<dbReference type="SUPFAM" id="SSF53474">
    <property type="entry name" value="alpha/beta-Hydrolases"/>
    <property type="match status" value="1"/>
</dbReference>
<dbReference type="InterPro" id="IPR029058">
    <property type="entry name" value="AB_hydrolase_fold"/>
</dbReference>
<evidence type="ECO:0000313" key="4">
    <source>
        <dbReference type="EMBL" id="QDU79521.1"/>
    </source>
</evidence>
<organism evidence="4 5">
    <name type="scientific">Polystyrenella longa</name>
    <dbReference type="NCBI Taxonomy" id="2528007"/>
    <lineage>
        <taxon>Bacteria</taxon>
        <taxon>Pseudomonadati</taxon>
        <taxon>Planctomycetota</taxon>
        <taxon>Planctomycetia</taxon>
        <taxon>Planctomycetales</taxon>
        <taxon>Planctomycetaceae</taxon>
        <taxon>Polystyrenella</taxon>
    </lineage>
</organism>
<name>A0A518CJW9_9PLAN</name>
<dbReference type="RefSeq" id="WP_144994187.1">
    <property type="nucleotide sequence ID" value="NZ_CP036281.1"/>
</dbReference>
<protein>
    <submittedName>
        <fullName evidence="4">Acyl-CoA esterase</fullName>
    </submittedName>
</protein>
<dbReference type="EMBL" id="CP036281">
    <property type="protein sequence ID" value="QDU79521.1"/>
    <property type="molecule type" value="Genomic_DNA"/>
</dbReference>
<reference evidence="4 5" key="1">
    <citation type="submission" date="2019-02" db="EMBL/GenBank/DDBJ databases">
        <title>Deep-cultivation of Planctomycetes and their phenomic and genomic characterization uncovers novel biology.</title>
        <authorList>
            <person name="Wiegand S."/>
            <person name="Jogler M."/>
            <person name="Boedeker C."/>
            <person name="Pinto D."/>
            <person name="Vollmers J."/>
            <person name="Rivas-Marin E."/>
            <person name="Kohn T."/>
            <person name="Peeters S.H."/>
            <person name="Heuer A."/>
            <person name="Rast P."/>
            <person name="Oberbeckmann S."/>
            <person name="Bunk B."/>
            <person name="Jeske O."/>
            <person name="Meyerdierks A."/>
            <person name="Storesund J.E."/>
            <person name="Kallscheuer N."/>
            <person name="Luecker S."/>
            <person name="Lage O.M."/>
            <person name="Pohl T."/>
            <person name="Merkel B.J."/>
            <person name="Hornburger P."/>
            <person name="Mueller R.-W."/>
            <person name="Bruemmer F."/>
            <person name="Labrenz M."/>
            <person name="Spormann A.M."/>
            <person name="Op den Camp H."/>
            <person name="Overmann J."/>
            <person name="Amann R."/>
            <person name="Jetten M.S.M."/>
            <person name="Mascher T."/>
            <person name="Medema M.H."/>
            <person name="Devos D.P."/>
            <person name="Kaster A.-K."/>
            <person name="Ovreas L."/>
            <person name="Rohde M."/>
            <person name="Galperin M.Y."/>
            <person name="Jogler C."/>
        </authorList>
    </citation>
    <scope>NUCLEOTIDE SEQUENCE [LARGE SCALE GENOMIC DNA]</scope>
    <source>
        <strain evidence="4 5">Pla110</strain>
    </source>
</reference>
<proteinExistence type="predicted"/>
<feature type="domain" description="Peptidase S9 prolyl oligopeptidase catalytic" evidence="3">
    <location>
        <begin position="114"/>
        <end position="254"/>
    </location>
</feature>
<dbReference type="OrthoDB" id="246065at2"/>
<dbReference type="KEGG" id="plon:Pla110_12310"/>
<dbReference type="Proteomes" id="UP000317178">
    <property type="component" value="Chromosome"/>
</dbReference>
<dbReference type="PANTHER" id="PTHR43037:SF4">
    <property type="entry name" value="PEPTIDASE S9 PROLYL OLIGOPEPTIDASE CATALYTIC DOMAIN-CONTAINING PROTEIN"/>
    <property type="match status" value="1"/>
</dbReference>
<dbReference type="InterPro" id="IPR050955">
    <property type="entry name" value="Plant_Biomass_Hydrol_Est"/>
</dbReference>
<dbReference type="PANTHER" id="PTHR43037">
    <property type="entry name" value="UNNAMED PRODUCT-RELATED"/>
    <property type="match status" value="1"/>
</dbReference>
<gene>
    <name evidence="4" type="ORF">Pla110_12310</name>
</gene>
<dbReference type="GO" id="GO:0008236">
    <property type="term" value="F:serine-type peptidase activity"/>
    <property type="evidence" value="ECO:0007669"/>
    <property type="project" value="InterPro"/>
</dbReference>
<evidence type="ECO:0000259" key="3">
    <source>
        <dbReference type="Pfam" id="PF00326"/>
    </source>
</evidence>
<keyword evidence="1 2" id="KW-0732">Signal</keyword>
<dbReference type="Gene3D" id="3.40.50.1820">
    <property type="entry name" value="alpha/beta hydrolase"/>
    <property type="match status" value="1"/>
</dbReference>
<evidence type="ECO:0000256" key="1">
    <source>
        <dbReference type="ARBA" id="ARBA00022729"/>
    </source>
</evidence>
<dbReference type="GO" id="GO:0006508">
    <property type="term" value="P:proteolysis"/>
    <property type="evidence" value="ECO:0007669"/>
    <property type="project" value="InterPro"/>
</dbReference>
<dbReference type="AlphaFoldDB" id="A0A518CJW9"/>
<dbReference type="Pfam" id="PF00326">
    <property type="entry name" value="Peptidase_S9"/>
    <property type="match status" value="1"/>
</dbReference>